<reference evidence="9" key="1">
    <citation type="submission" date="2016-06" db="EMBL/GenBank/DDBJ databases">
        <title>Parallel loss of symbiosis genes in relatives of nitrogen-fixing non-legume Parasponia.</title>
        <authorList>
            <person name="Van Velzen R."/>
            <person name="Holmer R."/>
            <person name="Bu F."/>
            <person name="Rutten L."/>
            <person name="Van Zeijl A."/>
            <person name="Liu W."/>
            <person name="Santuari L."/>
            <person name="Cao Q."/>
            <person name="Sharma T."/>
            <person name="Shen D."/>
            <person name="Roswanjaya Y."/>
            <person name="Wardhani T."/>
            <person name="Kalhor M.S."/>
            <person name="Jansen J."/>
            <person name="Van den Hoogen J."/>
            <person name="Gungor B."/>
            <person name="Hartog M."/>
            <person name="Hontelez J."/>
            <person name="Verver J."/>
            <person name="Yang W.-C."/>
            <person name="Schijlen E."/>
            <person name="Repin R."/>
            <person name="Schilthuizen M."/>
            <person name="Schranz E."/>
            <person name="Heidstra R."/>
            <person name="Miyata K."/>
            <person name="Fedorova E."/>
            <person name="Kohlen W."/>
            <person name="Bisseling T."/>
            <person name="Smit S."/>
            <person name="Geurts R."/>
        </authorList>
    </citation>
    <scope>NUCLEOTIDE SEQUENCE [LARGE SCALE GENOMIC DNA]</scope>
    <source>
        <strain evidence="9">cv. WU1-14</strain>
    </source>
</reference>
<evidence type="ECO:0000256" key="4">
    <source>
        <dbReference type="ARBA" id="ARBA00023242"/>
    </source>
</evidence>
<dbReference type="FunFam" id="1.10.10.60:FF:000001">
    <property type="entry name" value="MYB-related transcription factor"/>
    <property type="match status" value="1"/>
</dbReference>
<keyword evidence="2" id="KW-0677">Repeat</keyword>
<dbReference type="CDD" id="cd00167">
    <property type="entry name" value="SANT"/>
    <property type="match status" value="2"/>
</dbReference>
<dbReference type="GO" id="GO:0003677">
    <property type="term" value="F:DNA binding"/>
    <property type="evidence" value="ECO:0007669"/>
    <property type="project" value="UniProtKB-KW"/>
</dbReference>
<dbReference type="PROSITE" id="PS51294">
    <property type="entry name" value="HTH_MYB"/>
    <property type="match status" value="2"/>
</dbReference>
<dbReference type="AlphaFoldDB" id="A0A2P5AUM1"/>
<dbReference type="InterPro" id="IPR001005">
    <property type="entry name" value="SANT/Myb"/>
</dbReference>
<comment type="caution">
    <text evidence="8">The sequence shown here is derived from an EMBL/GenBank/DDBJ whole genome shotgun (WGS) entry which is preliminary data.</text>
</comment>
<keyword evidence="4" id="KW-0539">Nucleus</keyword>
<protein>
    <submittedName>
        <fullName evidence="8">MYB transcription factor</fullName>
    </submittedName>
</protein>
<evidence type="ECO:0000313" key="8">
    <source>
        <dbReference type="EMBL" id="PON40244.1"/>
    </source>
</evidence>
<dbReference type="InterPro" id="IPR015495">
    <property type="entry name" value="Myb_TF_plants"/>
</dbReference>
<dbReference type="SUPFAM" id="SSF46689">
    <property type="entry name" value="Homeodomain-like"/>
    <property type="match status" value="1"/>
</dbReference>
<evidence type="ECO:0000313" key="9">
    <source>
        <dbReference type="Proteomes" id="UP000237105"/>
    </source>
</evidence>
<dbReference type="STRING" id="3476.A0A2P5AUM1"/>
<evidence type="ECO:0000256" key="2">
    <source>
        <dbReference type="ARBA" id="ARBA00022737"/>
    </source>
</evidence>
<keyword evidence="3" id="KW-0238">DNA-binding</keyword>
<feature type="domain" description="Myb-like" evidence="6">
    <location>
        <begin position="9"/>
        <end position="61"/>
    </location>
</feature>
<dbReference type="Pfam" id="PF00249">
    <property type="entry name" value="Myb_DNA-binding"/>
    <property type="match status" value="2"/>
</dbReference>
<name>A0A2P5AUM1_PARAD</name>
<evidence type="ECO:0000259" key="7">
    <source>
        <dbReference type="PROSITE" id="PS51294"/>
    </source>
</evidence>
<comment type="subcellular location">
    <subcellularLocation>
        <location evidence="1">Nucleus</location>
    </subcellularLocation>
</comment>
<dbReference type="EMBL" id="JXTB01000443">
    <property type="protein sequence ID" value="PON40244.1"/>
    <property type="molecule type" value="Genomic_DNA"/>
</dbReference>
<evidence type="ECO:0000256" key="3">
    <source>
        <dbReference type="ARBA" id="ARBA00023125"/>
    </source>
</evidence>
<gene>
    <name evidence="8" type="primary">PanMYB44</name>
    <name evidence="8" type="ORF">PanWU01x14_298790</name>
</gene>
<dbReference type="InterPro" id="IPR009057">
    <property type="entry name" value="Homeodomain-like_sf"/>
</dbReference>
<dbReference type="GO" id="GO:0005634">
    <property type="term" value="C:nucleus"/>
    <property type="evidence" value="ECO:0007669"/>
    <property type="project" value="UniProtKB-SubCell"/>
</dbReference>
<dbReference type="Gene3D" id="1.10.10.60">
    <property type="entry name" value="Homeodomain-like"/>
    <property type="match status" value="2"/>
</dbReference>
<evidence type="ECO:0000256" key="1">
    <source>
        <dbReference type="ARBA" id="ARBA00004123"/>
    </source>
</evidence>
<evidence type="ECO:0000256" key="5">
    <source>
        <dbReference type="SAM" id="MobiDB-lite"/>
    </source>
</evidence>
<dbReference type="PROSITE" id="PS50090">
    <property type="entry name" value="MYB_LIKE"/>
    <property type="match status" value="2"/>
</dbReference>
<sequence length="301" mass="34410">MGRRPCCSKLGLNRGAWTILEDKILTAYINVHGEGNWYNLPKLAGLNRCGKSCRLRWVNYLRPDIKRGSISEDEEDLIIKMHKLLGNRWSIIAGRLPGRTDNEIKNYWNTTLRKKLLEAPNCNNDSINPKTKRKRSRPALEPNNKVNNSNTKNIVKSHTVEPIRTKAFRFTSRVQELPALFQFPTPCTDKCGKYSEREFILNHGSAMDKNQTSQEAGDLNIDSCYCEGQQINEDLMIKASSSTTHDSHFPSLDDHEQHVSEKNWIMASANIINNDHFSNIGDDLGELDFKSLECFLDLDEE</sequence>
<organism evidence="8 9">
    <name type="scientific">Parasponia andersonii</name>
    <name type="common">Sponia andersonii</name>
    <dbReference type="NCBI Taxonomy" id="3476"/>
    <lineage>
        <taxon>Eukaryota</taxon>
        <taxon>Viridiplantae</taxon>
        <taxon>Streptophyta</taxon>
        <taxon>Embryophyta</taxon>
        <taxon>Tracheophyta</taxon>
        <taxon>Spermatophyta</taxon>
        <taxon>Magnoliopsida</taxon>
        <taxon>eudicotyledons</taxon>
        <taxon>Gunneridae</taxon>
        <taxon>Pentapetalae</taxon>
        <taxon>rosids</taxon>
        <taxon>fabids</taxon>
        <taxon>Rosales</taxon>
        <taxon>Cannabaceae</taxon>
        <taxon>Parasponia</taxon>
    </lineage>
</organism>
<keyword evidence="9" id="KW-1185">Reference proteome</keyword>
<dbReference type="OrthoDB" id="1183962at2759"/>
<feature type="domain" description="HTH myb-type" evidence="7">
    <location>
        <begin position="9"/>
        <end position="61"/>
    </location>
</feature>
<feature type="domain" description="Myb-like" evidence="6">
    <location>
        <begin position="62"/>
        <end position="112"/>
    </location>
</feature>
<dbReference type="InterPro" id="IPR017930">
    <property type="entry name" value="Myb_dom"/>
</dbReference>
<dbReference type="PANTHER" id="PTHR47999:SF86">
    <property type="entry name" value="MYB-RELATED PROTEIN MYB4-LIKE"/>
    <property type="match status" value="1"/>
</dbReference>
<dbReference type="PANTHER" id="PTHR47999">
    <property type="entry name" value="TRANSCRIPTION FACTOR MYB8-RELATED-RELATED"/>
    <property type="match status" value="1"/>
</dbReference>
<accession>A0A2P5AUM1</accession>
<proteinExistence type="predicted"/>
<feature type="region of interest" description="Disordered" evidence="5">
    <location>
        <begin position="120"/>
        <end position="150"/>
    </location>
</feature>
<dbReference type="Proteomes" id="UP000237105">
    <property type="component" value="Unassembled WGS sequence"/>
</dbReference>
<dbReference type="SMART" id="SM00717">
    <property type="entry name" value="SANT"/>
    <property type="match status" value="2"/>
</dbReference>
<evidence type="ECO:0000259" key="6">
    <source>
        <dbReference type="PROSITE" id="PS50090"/>
    </source>
</evidence>
<feature type="domain" description="HTH myb-type" evidence="7">
    <location>
        <begin position="62"/>
        <end position="116"/>
    </location>
</feature>